<dbReference type="EC" id="1.1.1.-" evidence="4"/>
<evidence type="ECO:0000259" key="3">
    <source>
        <dbReference type="SMART" id="SM00822"/>
    </source>
</evidence>
<dbReference type="EMBL" id="JBHSFN010000010">
    <property type="protein sequence ID" value="MFC4587966.1"/>
    <property type="molecule type" value="Genomic_DNA"/>
</dbReference>
<gene>
    <name evidence="4" type="ORF">ACFO8L_17880</name>
</gene>
<comment type="caution">
    <text evidence="4">The sequence shown here is derived from an EMBL/GenBank/DDBJ whole genome shotgun (WGS) entry which is preliminary data.</text>
</comment>
<feature type="domain" description="Ketoreductase" evidence="3">
    <location>
        <begin position="8"/>
        <end position="190"/>
    </location>
</feature>
<dbReference type="RefSeq" id="WP_262840739.1">
    <property type="nucleotide sequence ID" value="NZ_JANZYP010000002.1"/>
</dbReference>
<dbReference type="PRINTS" id="PR00080">
    <property type="entry name" value="SDRFAMILY"/>
</dbReference>
<dbReference type="PRINTS" id="PR00081">
    <property type="entry name" value="GDHRDH"/>
</dbReference>
<dbReference type="InterPro" id="IPR057326">
    <property type="entry name" value="KR_dom"/>
</dbReference>
<dbReference type="InterPro" id="IPR020904">
    <property type="entry name" value="Sc_DH/Rdtase_CS"/>
</dbReference>
<dbReference type="Gene3D" id="3.40.50.720">
    <property type="entry name" value="NAD(P)-binding Rossmann-like Domain"/>
    <property type="match status" value="1"/>
</dbReference>
<dbReference type="InterPro" id="IPR036291">
    <property type="entry name" value="NAD(P)-bd_dom_sf"/>
</dbReference>
<dbReference type="SMART" id="SM00822">
    <property type="entry name" value="PKS_KR"/>
    <property type="match status" value="1"/>
</dbReference>
<keyword evidence="2 4" id="KW-0560">Oxidoreductase</keyword>
<comment type="similarity">
    <text evidence="1">Belongs to the short-chain dehydrogenases/reductases (SDR) family.</text>
</comment>
<proteinExistence type="inferred from homology"/>
<sequence length="252" mass="26267">MTLTFAGKNALVTGGTRGIGRSIVLALARAGANVVTNYRSQDDAAESLAVELKETAGTHHILKADIGTAAAVTELVGEVKDRLGSLDIVVHNAGVITHVPFERLSDEGWGEVVDSNLTAAYRITQQALPLLGADASIIYIGSKVANVGVPMRAHYTAAKAGLVGLARSLSKELGPKGIRVNVVAPGIIDTSDPDRLSPEDYAAMQGRLADYRKRIPVGRLGRGDDIARAVLFLAGDGASFITGETLNVDGGM</sequence>
<dbReference type="Proteomes" id="UP001595891">
    <property type="component" value="Unassembled WGS sequence"/>
</dbReference>
<accession>A0ABV9EEJ3</accession>
<evidence type="ECO:0000313" key="5">
    <source>
        <dbReference type="Proteomes" id="UP001595891"/>
    </source>
</evidence>
<dbReference type="PANTHER" id="PTHR42760:SF133">
    <property type="entry name" value="3-OXOACYL-[ACYL-CARRIER-PROTEIN] REDUCTASE"/>
    <property type="match status" value="1"/>
</dbReference>
<dbReference type="Pfam" id="PF13561">
    <property type="entry name" value="adh_short_C2"/>
    <property type="match status" value="1"/>
</dbReference>
<name>A0ABV9EEJ3_9ACTN</name>
<evidence type="ECO:0000313" key="4">
    <source>
        <dbReference type="EMBL" id="MFC4587966.1"/>
    </source>
</evidence>
<dbReference type="PROSITE" id="PS00061">
    <property type="entry name" value="ADH_SHORT"/>
    <property type="match status" value="1"/>
</dbReference>
<organism evidence="4 5">
    <name type="scientific">Sphaerisporangium corydalis</name>
    <dbReference type="NCBI Taxonomy" id="1441875"/>
    <lineage>
        <taxon>Bacteria</taxon>
        <taxon>Bacillati</taxon>
        <taxon>Actinomycetota</taxon>
        <taxon>Actinomycetes</taxon>
        <taxon>Streptosporangiales</taxon>
        <taxon>Streptosporangiaceae</taxon>
        <taxon>Sphaerisporangium</taxon>
    </lineage>
</organism>
<evidence type="ECO:0000256" key="1">
    <source>
        <dbReference type="ARBA" id="ARBA00006484"/>
    </source>
</evidence>
<dbReference type="SUPFAM" id="SSF51735">
    <property type="entry name" value="NAD(P)-binding Rossmann-fold domains"/>
    <property type="match status" value="1"/>
</dbReference>
<dbReference type="InterPro" id="IPR002347">
    <property type="entry name" value="SDR_fam"/>
</dbReference>
<keyword evidence="5" id="KW-1185">Reference proteome</keyword>
<dbReference type="PANTHER" id="PTHR42760">
    <property type="entry name" value="SHORT-CHAIN DEHYDROGENASES/REDUCTASES FAMILY MEMBER"/>
    <property type="match status" value="1"/>
</dbReference>
<evidence type="ECO:0000256" key="2">
    <source>
        <dbReference type="ARBA" id="ARBA00023002"/>
    </source>
</evidence>
<reference evidence="5" key="1">
    <citation type="journal article" date="2019" name="Int. J. Syst. Evol. Microbiol.">
        <title>The Global Catalogue of Microorganisms (GCM) 10K type strain sequencing project: providing services to taxonomists for standard genome sequencing and annotation.</title>
        <authorList>
            <consortium name="The Broad Institute Genomics Platform"/>
            <consortium name="The Broad Institute Genome Sequencing Center for Infectious Disease"/>
            <person name="Wu L."/>
            <person name="Ma J."/>
        </authorList>
    </citation>
    <scope>NUCLEOTIDE SEQUENCE [LARGE SCALE GENOMIC DNA]</scope>
    <source>
        <strain evidence="5">CCUG 49560</strain>
    </source>
</reference>
<dbReference type="GO" id="GO:0016491">
    <property type="term" value="F:oxidoreductase activity"/>
    <property type="evidence" value="ECO:0007669"/>
    <property type="project" value="UniProtKB-KW"/>
</dbReference>
<protein>
    <submittedName>
        <fullName evidence="4">SDR family NAD(P)-dependent oxidoreductase</fullName>
        <ecNumber evidence="4">1.1.1.-</ecNumber>
    </submittedName>
</protein>